<evidence type="ECO:0000256" key="7">
    <source>
        <dbReference type="ARBA" id="ARBA00023268"/>
    </source>
</evidence>
<dbReference type="Pfam" id="PF01808">
    <property type="entry name" value="AICARFT_IMPCHas"/>
    <property type="match status" value="1"/>
</dbReference>
<dbReference type="PIRSF" id="PIRSF000414">
    <property type="entry name" value="AICARFT_IMPCHas"/>
    <property type="match status" value="1"/>
</dbReference>
<name>A0A6P0DLE5_RHILE</name>
<dbReference type="NCBIfam" id="NF002049">
    <property type="entry name" value="PRK00881.1"/>
    <property type="match status" value="1"/>
</dbReference>
<dbReference type="UniPathway" id="UPA00074">
    <property type="reaction ID" value="UER00133"/>
</dbReference>
<dbReference type="PANTHER" id="PTHR11692:SF0">
    <property type="entry name" value="BIFUNCTIONAL PURINE BIOSYNTHESIS PROTEIN ATIC"/>
    <property type="match status" value="1"/>
</dbReference>
<evidence type="ECO:0000256" key="8">
    <source>
        <dbReference type="ARBA" id="ARBA00050488"/>
    </source>
</evidence>
<dbReference type="Gene3D" id="3.40.50.1380">
    <property type="entry name" value="Methylglyoxal synthase-like domain"/>
    <property type="match status" value="1"/>
</dbReference>
<evidence type="ECO:0000313" key="12">
    <source>
        <dbReference type="EMBL" id="NEK53854.1"/>
    </source>
</evidence>
<evidence type="ECO:0000256" key="6">
    <source>
        <dbReference type="ARBA" id="ARBA00022801"/>
    </source>
</evidence>
<keyword evidence="6 10" id="KW-0378">Hydrolase</keyword>
<dbReference type="Proteomes" id="UP000471409">
    <property type="component" value="Unassembled WGS sequence"/>
</dbReference>
<feature type="domain" description="MGS-like" evidence="11">
    <location>
        <begin position="8"/>
        <end position="158"/>
    </location>
</feature>
<organism evidence="12 13">
    <name type="scientific">Rhizobium leguminosarum</name>
    <dbReference type="NCBI Taxonomy" id="384"/>
    <lineage>
        <taxon>Bacteria</taxon>
        <taxon>Pseudomonadati</taxon>
        <taxon>Pseudomonadota</taxon>
        <taxon>Alphaproteobacteria</taxon>
        <taxon>Hyphomicrobiales</taxon>
        <taxon>Rhizobiaceae</taxon>
        <taxon>Rhizobium/Agrobacterium group</taxon>
        <taxon>Rhizobium</taxon>
    </lineage>
</organism>
<dbReference type="PROSITE" id="PS51855">
    <property type="entry name" value="MGS"/>
    <property type="match status" value="1"/>
</dbReference>
<dbReference type="EC" id="3.5.4.10" evidence="10"/>
<comment type="domain">
    <text evidence="10">The IMP cyclohydrolase activity resides in the N-terminal region.</text>
</comment>
<evidence type="ECO:0000256" key="2">
    <source>
        <dbReference type="ARBA" id="ARBA00004954"/>
    </source>
</evidence>
<keyword evidence="5 10" id="KW-0658">Purine biosynthesis</keyword>
<dbReference type="FunFam" id="3.40.140.20:FF:000002">
    <property type="entry name" value="Bifunctional purine biosynthesis protein PurH"/>
    <property type="match status" value="1"/>
</dbReference>
<dbReference type="FunFam" id="3.40.50.1380:FF:000001">
    <property type="entry name" value="Bifunctional purine biosynthesis protein PurH"/>
    <property type="match status" value="1"/>
</dbReference>
<dbReference type="Gene3D" id="3.40.140.20">
    <property type="match status" value="2"/>
</dbReference>
<evidence type="ECO:0000256" key="1">
    <source>
        <dbReference type="ARBA" id="ARBA00004844"/>
    </source>
</evidence>
<dbReference type="Pfam" id="PF02142">
    <property type="entry name" value="MGS"/>
    <property type="match status" value="1"/>
</dbReference>
<accession>A0A6P0DLE5</accession>
<dbReference type="GO" id="GO:0005829">
    <property type="term" value="C:cytosol"/>
    <property type="evidence" value="ECO:0007669"/>
    <property type="project" value="TreeGrafter"/>
</dbReference>
<dbReference type="HAMAP" id="MF_00139">
    <property type="entry name" value="PurH"/>
    <property type="match status" value="1"/>
</dbReference>
<dbReference type="InterPro" id="IPR002695">
    <property type="entry name" value="PurH-like"/>
</dbReference>
<evidence type="ECO:0000256" key="5">
    <source>
        <dbReference type="ARBA" id="ARBA00022755"/>
    </source>
</evidence>
<proteinExistence type="inferred from homology"/>
<dbReference type="GO" id="GO:0006189">
    <property type="term" value="P:'de novo' IMP biosynthetic process"/>
    <property type="evidence" value="ECO:0007669"/>
    <property type="project" value="UniProtKB-UniRule"/>
</dbReference>
<comment type="pathway">
    <text evidence="1 10">Purine metabolism; IMP biosynthesis via de novo pathway; IMP from 5-formamido-1-(5-phospho-D-ribosyl)imidazole-4-carboxamide: step 1/1.</text>
</comment>
<dbReference type="NCBIfam" id="TIGR00355">
    <property type="entry name" value="purH"/>
    <property type="match status" value="1"/>
</dbReference>
<sequence>MAVISKKIPAPDKVEIKTALISVFDKTGIVELAHALSARGVRLLSTGGTYKAIAAAGLAVTDVSEITGFPEIMDGRVKTLHPMVHGGLLAIRDDGEHQDAMKTHGIEGIDLAVINLYPFEEVRAAGGDYPTTVENIDIGGPAMIRASAKNHAYVTTLTDPADYAELLEQLSADDGKTAYAFRQRMAAKAYARTAAYDAMISNWFAEALSIDTPRHRVIGGALKEEMRYGENPHQKAAFYVTGEKRPGVSTAALLQGKQLSYNNINDTDAAYELVAEFLPEKAPACAIIKHANPCGVATGSSLVEAYQRALACDSVSAFGGIIALNRTLDAETAEEIVKLFTEVIIAPDVTEEAKAIVARKPNLRLLSAGGLPDPRAAGLTAKTVSGGLLVQSRDNGMVEDLELKVVTKRAPTARELDDMKFAFKVGKHVKSNAVVYAKDGQTAGIGAGQMSRVDSARIAALKAEEAAKALGLAVPMTHGSAVASEAFLPFADGLLSMIAAGATAVIQPGGSMRDQEVIDAANEHGVAMVFTGMRHFRH</sequence>
<dbReference type="SUPFAM" id="SSF53927">
    <property type="entry name" value="Cytidine deaminase-like"/>
    <property type="match status" value="1"/>
</dbReference>
<dbReference type="GO" id="GO:0003937">
    <property type="term" value="F:IMP cyclohydrolase activity"/>
    <property type="evidence" value="ECO:0007669"/>
    <property type="project" value="UniProtKB-UniRule"/>
</dbReference>
<dbReference type="InterPro" id="IPR036914">
    <property type="entry name" value="MGS-like_dom_sf"/>
</dbReference>
<dbReference type="InterPro" id="IPR016193">
    <property type="entry name" value="Cytidine_deaminase-like"/>
</dbReference>
<dbReference type="FunFam" id="3.40.140.20:FF:000001">
    <property type="entry name" value="Bifunctional purine biosynthesis protein PurH"/>
    <property type="match status" value="1"/>
</dbReference>
<keyword evidence="4 10" id="KW-0808">Transferase</keyword>
<comment type="pathway">
    <text evidence="2 10">Purine metabolism; IMP biosynthesis via de novo pathway; 5-formamido-1-(5-phospho-D-ribosyl)imidazole-4-carboxamide from 5-amino-1-(5-phospho-D-ribosyl)imidazole-4-carboxamide (10-formyl THF route): step 1/1.</text>
</comment>
<dbReference type="SUPFAM" id="SSF52335">
    <property type="entry name" value="Methylglyoxal synthase-like"/>
    <property type="match status" value="1"/>
</dbReference>
<comment type="catalytic activity">
    <reaction evidence="8 10">
        <text>(6R)-10-formyltetrahydrofolate + 5-amino-1-(5-phospho-beta-D-ribosyl)imidazole-4-carboxamide = 5-formamido-1-(5-phospho-D-ribosyl)imidazole-4-carboxamide + (6S)-5,6,7,8-tetrahydrofolate</text>
        <dbReference type="Rhea" id="RHEA:22192"/>
        <dbReference type="ChEBI" id="CHEBI:57453"/>
        <dbReference type="ChEBI" id="CHEBI:58467"/>
        <dbReference type="ChEBI" id="CHEBI:58475"/>
        <dbReference type="ChEBI" id="CHEBI:195366"/>
        <dbReference type="EC" id="2.1.2.3"/>
    </reaction>
</comment>
<evidence type="ECO:0000256" key="3">
    <source>
        <dbReference type="ARBA" id="ARBA00007667"/>
    </source>
</evidence>
<dbReference type="SMART" id="SM00798">
    <property type="entry name" value="AICARFT_IMPCHas"/>
    <property type="match status" value="1"/>
</dbReference>
<evidence type="ECO:0000256" key="10">
    <source>
        <dbReference type="HAMAP-Rule" id="MF_00139"/>
    </source>
</evidence>
<evidence type="ECO:0000313" key="13">
    <source>
        <dbReference type="Proteomes" id="UP000471409"/>
    </source>
</evidence>
<evidence type="ECO:0000256" key="4">
    <source>
        <dbReference type="ARBA" id="ARBA00022679"/>
    </source>
</evidence>
<gene>
    <name evidence="10 12" type="primary">purH</name>
    <name evidence="12" type="ORF">GUK36_31145</name>
</gene>
<protein>
    <recommendedName>
        <fullName evidence="10">Bifunctional purine biosynthesis protein PurH</fullName>
    </recommendedName>
    <domain>
        <recommendedName>
            <fullName evidence="10">Phosphoribosylaminoimidazolecarboxamide formyltransferase</fullName>
            <ecNumber evidence="10">2.1.2.3</ecNumber>
        </recommendedName>
        <alternativeName>
            <fullName evidence="10">AICAR transformylase</fullName>
        </alternativeName>
    </domain>
    <domain>
        <recommendedName>
            <fullName evidence="10">IMP cyclohydrolase</fullName>
            <ecNumber evidence="10">3.5.4.10</ecNumber>
        </recommendedName>
        <alternativeName>
            <fullName evidence="10">ATIC</fullName>
        </alternativeName>
        <alternativeName>
            <fullName evidence="10">IMP synthase</fullName>
        </alternativeName>
        <alternativeName>
            <fullName evidence="10">Inosinicase</fullName>
        </alternativeName>
    </domain>
</protein>
<evidence type="ECO:0000259" key="11">
    <source>
        <dbReference type="PROSITE" id="PS51855"/>
    </source>
</evidence>
<reference evidence="12 13" key="1">
    <citation type="submission" date="2020-01" db="EMBL/GenBank/DDBJ databases">
        <title>Rhizobium genotypes associated with high levels of biological nitrogen fixation by grain legumes in a temperate-maritime cropping system.</title>
        <authorList>
            <person name="Maluk M."/>
            <person name="Francesc Ferrando Molina F."/>
            <person name="Lopez Del Egido L."/>
            <person name="Lafos M."/>
            <person name="Langarica-Fuentes A."/>
            <person name="Gebre Yohannes G."/>
            <person name="Young M.W."/>
            <person name="Martin P."/>
            <person name="Gantlett R."/>
            <person name="Kenicer G."/>
            <person name="Hawes C."/>
            <person name="Begg G.S."/>
            <person name="Quilliam R.S."/>
            <person name="Squire G.R."/>
            <person name="Poole P.S."/>
            <person name="Young P.W."/>
            <person name="Iannetta P.M."/>
            <person name="James E.K."/>
        </authorList>
    </citation>
    <scope>NUCLEOTIDE SEQUENCE [LARGE SCALE GENOMIC DNA]</scope>
    <source>
        <strain evidence="12 13">JHI944</strain>
    </source>
</reference>
<dbReference type="PANTHER" id="PTHR11692">
    <property type="entry name" value="BIFUNCTIONAL PURINE BIOSYNTHESIS PROTEIN PURH"/>
    <property type="match status" value="1"/>
</dbReference>
<dbReference type="InterPro" id="IPR024051">
    <property type="entry name" value="AICAR_Tfase_dup_dom_sf"/>
</dbReference>
<dbReference type="GO" id="GO:0004643">
    <property type="term" value="F:phosphoribosylaminoimidazolecarboxamide formyltransferase activity"/>
    <property type="evidence" value="ECO:0007669"/>
    <property type="project" value="UniProtKB-UniRule"/>
</dbReference>
<dbReference type="InterPro" id="IPR011607">
    <property type="entry name" value="MGS-like_dom"/>
</dbReference>
<dbReference type="SMART" id="SM00851">
    <property type="entry name" value="MGS"/>
    <property type="match status" value="1"/>
</dbReference>
<dbReference type="EC" id="2.1.2.3" evidence="10"/>
<dbReference type="EMBL" id="WXXP01000017">
    <property type="protein sequence ID" value="NEK53854.1"/>
    <property type="molecule type" value="Genomic_DNA"/>
</dbReference>
<dbReference type="CDD" id="cd01421">
    <property type="entry name" value="IMPCH"/>
    <property type="match status" value="1"/>
</dbReference>
<comment type="similarity">
    <text evidence="3 10">Belongs to the PurH family.</text>
</comment>
<keyword evidence="7 10" id="KW-0511">Multifunctional enzyme</keyword>
<comment type="caution">
    <text evidence="12">The sequence shown here is derived from an EMBL/GenBank/DDBJ whole genome shotgun (WGS) entry which is preliminary data.</text>
</comment>
<dbReference type="AlphaFoldDB" id="A0A6P0DLE5"/>
<comment type="catalytic activity">
    <reaction evidence="9 10">
        <text>IMP + H2O = 5-formamido-1-(5-phospho-D-ribosyl)imidazole-4-carboxamide</text>
        <dbReference type="Rhea" id="RHEA:18445"/>
        <dbReference type="ChEBI" id="CHEBI:15377"/>
        <dbReference type="ChEBI" id="CHEBI:58053"/>
        <dbReference type="ChEBI" id="CHEBI:58467"/>
        <dbReference type="EC" id="3.5.4.10"/>
    </reaction>
</comment>
<evidence type="ECO:0000256" key="9">
    <source>
        <dbReference type="ARBA" id="ARBA00050687"/>
    </source>
</evidence>
<dbReference type="RefSeq" id="WP_018244141.1">
    <property type="nucleotide sequence ID" value="NZ_CP121635.1"/>
</dbReference>